<protein>
    <submittedName>
        <fullName evidence="1">Uncharacterized protein</fullName>
    </submittedName>
</protein>
<organism evidence="1 3">
    <name type="scientific">Xenorhabdus griffiniae</name>
    <dbReference type="NCBI Taxonomy" id="351672"/>
    <lineage>
        <taxon>Bacteria</taxon>
        <taxon>Pseudomonadati</taxon>
        <taxon>Pseudomonadota</taxon>
        <taxon>Gammaproteobacteria</taxon>
        <taxon>Enterobacterales</taxon>
        <taxon>Morganellaceae</taxon>
        <taxon>Xenorhabdus</taxon>
    </lineage>
</organism>
<reference evidence="1 3" key="1">
    <citation type="journal article" date="2023" name="Access Microbiol">
        <title>The genome of a steinernematid-associated Pseudomonas piscis bacterium encodes the biosynthesis of insect toxins.</title>
        <authorList>
            <person name="Awori R.M."/>
            <person name="Hendre P."/>
            <person name="Amugune N.O."/>
        </authorList>
    </citation>
    <scope>NUCLEOTIDE SEQUENCE [LARGE SCALE GENOMIC DNA]</scope>
    <source>
        <strain evidence="1 3">97</strain>
    </source>
</reference>
<dbReference type="Proteomes" id="UP001300348">
    <property type="component" value="Chromosome"/>
</dbReference>
<dbReference type="EMBL" id="CP133647">
    <property type="protein sequence ID" value="WNH01349.1"/>
    <property type="molecule type" value="Genomic_DNA"/>
</dbReference>
<evidence type="ECO:0000313" key="3">
    <source>
        <dbReference type="Proteomes" id="UP001300348"/>
    </source>
</evidence>
<gene>
    <name evidence="1" type="ORF">QL112_012250</name>
    <name evidence="2" type="ORF">QL112_016255</name>
</gene>
<keyword evidence="3" id="KW-1185">Reference proteome</keyword>
<evidence type="ECO:0000313" key="2">
    <source>
        <dbReference type="EMBL" id="WNH01349.1"/>
    </source>
</evidence>
<dbReference type="RefSeq" id="WP_189761325.1">
    <property type="nucleotide sequence ID" value="NZ_CAWPOC010000123.1"/>
</dbReference>
<dbReference type="EMBL" id="CP133647">
    <property type="protein sequence ID" value="WNH00647.1"/>
    <property type="molecule type" value="Genomic_DNA"/>
</dbReference>
<dbReference type="GeneID" id="88857142"/>
<proteinExistence type="predicted"/>
<sequence>MSQFHQAAYNTLRQSIRMFERAGVSSLCVPIAISNLRAQYPHVFGGTYHRTNTLLNELGFVSRNVDSLIADGASLQLRTIAGRSQRILTLLPHRCDISQRIYEQAILPYIVNGLNGVSVDFATIVQLQYSDIVAAGVMTYLRRSGNYNF</sequence>
<evidence type="ECO:0000313" key="1">
    <source>
        <dbReference type="EMBL" id="WNH00647.1"/>
    </source>
</evidence>
<accession>A0ABY9XDH9</accession>
<name>A0ABY9XDH9_9GAMM</name>